<evidence type="ECO:0000313" key="3">
    <source>
        <dbReference type="EMBL" id="GGF67408.1"/>
    </source>
</evidence>
<organism evidence="3 4">
    <name type="scientific">Terasakiella brassicae</name>
    <dbReference type="NCBI Taxonomy" id="1634917"/>
    <lineage>
        <taxon>Bacteria</taxon>
        <taxon>Pseudomonadati</taxon>
        <taxon>Pseudomonadota</taxon>
        <taxon>Alphaproteobacteria</taxon>
        <taxon>Rhodospirillales</taxon>
        <taxon>Terasakiellaceae</taxon>
        <taxon>Terasakiella</taxon>
    </lineage>
</organism>
<dbReference type="RefSeq" id="WP_188664893.1">
    <property type="nucleotide sequence ID" value="NZ_BMHV01000015.1"/>
</dbReference>
<dbReference type="PANTHER" id="PTHR31876">
    <property type="entry name" value="COV-LIKE PROTEIN 1"/>
    <property type="match status" value="1"/>
</dbReference>
<feature type="transmembrane region" description="Helical" evidence="2">
    <location>
        <begin position="67"/>
        <end position="100"/>
    </location>
</feature>
<sequence length="263" mass="28839">MTEENSSEDTKPVKGLTVMGRIRAYFLTGLLVTAPLSITILVAWVFVDFVDQKVTPLIPEKYNPETYLPFSIPGMGLLIVLVSLTVVGMLTAGFVGKLLVRISESIMARMPVISGIYSATKQIFETVLAQKSQAFREAVLIEYPRRGIWAIGFITGTTKGEVQNLTEEQCVNIFLPTTPNPTSGFLLFVPKGELIPLNMTVEQAVKMVISGGIVTPLDTRPIEEQQVPQTSAKTYEDVDVLREKDGSPVLVSKHPIPSKDENA</sequence>
<dbReference type="AlphaFoldDB" id="A0A917C2E4"/>
<dbReference type="Proteomes" id="UP000632498">
    <property type="component" value="Unassembled WGS sequence"/>
</dbReference>
<evidence type="ECO:0000256" key="1">
    <source>
        <dbReference type="SAM" id="MobiDB-lite"/>
    </source>
</evidence>
<protein>
    <submittedName>
        <fullName evidence="3">Membrane protein</fullName>
    </submittedName>
</protein>
<reference evidence="3" key="2">
    <citation type="submission" date="2020-09" db="EMBL/GenBank/DDBJ databases">
        <authorList>
            <person name="Sun Q."/>
            <person name="Zhou Y."/>
        </authorList>
    </citation>
    <scope>NUCLEOTIDE SEQUENCE</scope>
    <source>
        <strain evidence="3">CGMCC 1.15254</strain>
    </source>
</reference>
<dbReference type="Pfam" id="PF04367">
    <property type="entry name" value="DUF502"/>
    <property type="match status" value="1"/>
</dbReference>
<keyword evidence="4" id="KW-1185">Reference proteome</keyword>
<accession>A0A917C2E4</accession>
<comment type="caution">
    <text evidence="3">The sequence shown here is derived from an EMBL/GenBank/DDBJ whole genome shotgun (WGS) entry which is preliminary data.</text>
</comment>
<evidence type="ECO:0000313" key="4">
    <source>
        <dbReference type="Proteomes" id="UP000632498"/>
    </source>
</evidence>
<feature type="region of interest" description="Disordered" evidence="1">
    <location>
        <begin position="244"/>
        <end position="263"/>
    </location>
</feature>
<keyword evidence="2" id="KW-0472">Membrane</keyword>
<name>A0A917C2E4_9PROT</name>
<feature type="transmembrane region" description="Helical" evidence="2">
    <location>
        <begin position="24"/>
        <end position="47"/>
    </location>
</feature>
<dbReference type="EMBL" id="BMHV01000015">
    <property type="protein sequence ID" value="GGF67408.1"/>
    <property type="molecule type" value="Genomic_DNA"/>
</dbReference>
<dbReference type="InterPro" id="IPR007462">
    <property type="entry name" value="COV1-like"/>
</dbReference>
<proteinExistence type="predicted"/>
<keyword evidence="2" id="KW-0812">Transmembrane</keyword>
<dbReference type="PANTHER" id="PTHR31876:SF26">
    <property type="entry name" value="PROTEIN LIKE COV 2"/>
    <property type="match status" value="1"/>
</dbReference>
<gene>
    <name evidence="3" type="ORF">GCM10011332_21880</name>
</gene>
<reference evidence="3" key="1">
    <citation type="journal article" date="2014" name="Int. J. Syst. Evol. Microbiol.">
        <title>Complete genome sequence of Corynebacterium casei LMG S-19264T (=DSM 44701T), isolated from a smear-ripened cheese.</title>
        <authorList>
            <consortium name="US DOE Joint Genome Institute (JGI-PGF)"/>
            <person name="Walter F."/>
            <person name="Albersmeier A."/>
            <person name="Kalinowski J."/>
            <person name="Ruckert C."/>
        </authorList>
    </citation>
    <scope>NUCLEOTIDE SEQUENCE</scope>
    <source>
        <strain evidence="3">CGMCC 1.15254</strain>
    </source>
</reference>
<keyword evidence="2" id="KW-1133">Transmembrane helix</keyword>
<evidence type="ECO:0000256" key="2">
    <source>
        <dbReference type="SAM" id="Phobius"/>
    </source>
</evidence>